<proteinExistence type="predicted"/>
<dbReference type="RefSeq" id="WP_105727352.1">
    <property type="nucleotide sequence ID" value="NZ_PVBS01000004.1"/>
</dbReference>
<dbReference type="Proteomes" id="UP000238642">
    <property type="component" value="Unassembled WGS sequence"/>
</dbReference>
<feature type="domain" description="Polysaccharide pyruvyl transferase" evidence="1">
    <location>
        <begin position="15"/>
        <end position="291"/>
    </location>
</feature>
<dbReference type="EMBL" id="PVBS01000004">
    <property type="protein sequence ID" value="PRD51916.1"/>
    <property type="molecule type" value="Genomic_DNA"/>
</dbReference>
<keyword evidence="3" id="KW-1185">Reference proteome</keyword>
<evidence type="ECO:0000259" key="1">
    <source>
        <dbReference type="Pfam" id="PF04230"/>
    </source>
</evidence>
<accession>A0A2S9JG41</accession>
<protein>
    <recommendedName>
        <fullName evidence="1">Polysaccharide pyruvyl transferase domain-containing protein</fullName>
    </recommendedName>
</protein>
<dbReference type="InterPro" id="IPR007345">
    <property type="entry name" value="Polysacch_pyruvyl_Trfase"/>
</dbReference>
<organism evidence="2 3">
    <name type="scientific">Sphingobacterium gobiense</name>
    <dbReference type="NCBI Taxonomy" id="1382456"/>
    <lineage>
        <taxon>Bacteria</taxon>
        <taxon>Pseudomonadati</taxon>
        <taxon>Bacteroidota</taxon>
        <taxon>Sphingobacteriia</taxon>
        <taxon>Sphingobacteriales</taxon>
        <taxon>Sphingobacteriaceae</taxon>
        <taxon>Sphingobacterium</taxon>
    </lineage>
</organism>
<dbReference type="Pfam" id="PF04230">
    <property type="entry name" value="PS_pyruv_trans"/>
    <property type="match status" value="1"/>
</dbReference>
<dbReference type="OrthoDB" id="1228743at2"/>
<reference evidence="2 3" key="1">
    <citation type="submission" date="2018-02" db="EMBL/GenBank/DDBJ databases">
        <title>The draft genome of Sphingobacterium gobiense H7.</title>
        <authorList>
            <person name="Li L."/>
            <person name="Liu L."/>
            <person name="Zhang X."/>
            <person name="Wang T."/>
            <person name="Liang L."/>
        </authorList>
    </citation>
    <scope>NUCLEOTIDE SEQUENCE [LARGE SCALE GENOMIC DNA]</scope>
    <source>
        <strain evidence="2 3">ACCC 05757</strain>
    </source>
</reference>
<evidence type="ECO:0000313" key="2">
    <source>
        <dbReference type="EMBL" id="PRD51916.1"/>
    </source>
</evidence>
<evidence type="ECO:0000313" key="3">
    <source>
        <dbReference type="Proteomes" id="UP000238642"/>
    </source>
</evidence>
<sequence length="367" mass="42131">MKNIIFYQGKTQYSNTGDALINKSLIEHLRPYAQIVLNNKGMPEGYLRELGANRHELSERGGGKFILYMVKVAFFNLFSRKHKLFFLATPPGHQFGNGPINFIKQFLLTILYFLLYLLRIKIIKIGFSIGPIDKGGGMLERWKSYFIPFYYVRDPLSLDLVHRIGIKKAKFFPDLAWTYSTDFCSNQTDTVFFSFRSQVVTGAECNGYTDDLISKIEHLATGVFATFKIVIGYQVKEDRTFCKLLYQTIRKKREVEFYDKQILLSTAEVFSSYKFVLTNRLHVALLGYQYGALPIILSDIKKHMKIKGIFEYAAASPLLLDVNQEKLALAATTRHLVDDSGIMMNVLGVKEKEYEMLTNSIVAEIFE</sequence>
<gene>
    <name evidence="2" type="ORF">C5749_16585</name>
</gene>
<name>A0A2S9JG41_9SPHI</name>
<dbReference type="AlphaFoldDB" id="A0A2S9JG41"/>
<comment type="caution">
    <text evidence="2">The sequence shown here is derived from an EMBL/GenBank/DDBJ whole genome shotgun (WGS) entry which is preliminary data.</text>
</comment>